<proteinExistence type="predicted"/>
<evidence type="ECO:0000313" key="2">
    <source>
        <dbReference type="Proteomes" id="UP001320702"/>
    </source>
</evidence>
<dbReference type="Pfam" id="PF06041">
    <property type="entry name" value="DUF924"/>
    <property type="match status" value="1"/>
</dbReference>
<dbReference type="InterPro" id="IPR011990">
    <property type="entry name" value="TPR-like_helical_dom_sf"/>
</dbReference>
<evidence type="ECO:0000313" key="1">
    <source>
        <dbReference type="EMBL" id="MCT4334595.1"/>
    </source>
</evidence>
<dbReference type="Proteomes" id="UP001320702">
    <property type="component" value="Unassembled WGS sequence"/>
</dbReference>
<reference evidence="1 2" key="1">
    <citation type="submission" date="2022-04" db="EMBL/GenBank/DDBJ databases">
        <title>Paracoccus sp. YLB-12 draft genome sequence.</title>
        <authorList>
            <person name="Yu L."/>
        </authorList>
    </citation>
    <scope>NUCLEOTIDE SEQUENCE [LARGE SCALE GENOMIC DNA]</scope>
    <source>
        <strain evidence="1 2">YLB-12</strain>
    </source>
</reference>
<dbReference type="SUPFAM" id="SSF48452">
    <property type="entry name" value="TPR-like"/>
    <property type="match status" value="1"/>
</dbReference>
<gene>
    <name evidence="1" type="ORF">MU516_17225</name>
</gene>
<name>A0ABT2KFE0_9RHOB</name>
<protein>
    <submittedName>
        <fullName evidence="1">DUF924 family protein</fullName>
    </submittedName>
</protein>
<keyword evidence="2" id="KW-1185">Reference proteome</keyword>
<accession>A0ABT2KFE0</accession>
<comment type="caution">
    <text evidence="1">The sequence shown here is derived from an EMBL/GenBank/DDBJ whole genome shotgun (WGS) entry which is preliminary data.</text>
</comment>
<dbReference type="Gene3D" id="1.20.58.320">
    <property type="entry name" value="TPR-like"/>
    <property type="match status" value="1"/>
</dbReference>
<sequence length="179" mass="20725">MRDPRIGEVIVWWQDAVEDWFSQSPAFDAAFRTGFAPLHEMAMAGDLAAWRDTPEGCLALLILLDQYPRNAFRGTKEMYRADLQALSLARHARRQGCIDRVSHDLRLFMLLPFAHSEVLEDQDQSVALHRRYLPSGLHRAEHHRDIVARFGRFPHRQPIFERALTSEERRYLNAGGFQG</sequence>
<organism evidence="1 2">
    <name type="scientific">Paracoccus maritimus</name>
    <dbReference type="NCBI Taxonomy" id="2933292"/>
    <lineage>
        <taxon>Bacteria</taxon>
        <taxon>Pseudomonadati</taxon>
        <taxon>Pseudomonadota</taxon>
        <taxon>Alphaproteobacteria</taxon>
        <taxon>Rhodobacterales</taxon>
        <taxon>Paracoccaceae</taxon>
        <taxon>Paracoccus</taxon>
    </lineage>
</organism>
<dbReference type="RefSeq" id="WP_260278497.1">
    <property type="nucleotide sequence ID" value="NZ_JANAVZ010000014.1"/>
</dbReference>
<dbReference type="EMBL" id="JANAVZ010000014">
    <property type="protein sequence ID" value="MCT4334595.1"/>
    <property type="molecule type" value="Genomic_DNA"/>
</dbReference>
<dbReference type="Gene3D" id="1.25.40.10">
    <property type="entry name" value="Tetratricopeptide repeat domain"/>
    <property type="match status" value="1"/>
</dbReference>
<dbReference type="InterPro" id="IPR010323">
    <property type="entry name" value="DUF924"/>
</dbReference>